<dbReference type="OrthoDB" id="2139228at2"/>
<evidence type="ECO:0000313" key="2">
    <source>
        <dbReference type="Proteomes" id="UP000306420"/>
    </source>
</evidence>
<accession>A0A5R9DSU8</accession>
<gene>
    <name evidence="1" type="ORF">FEZ33_11620</name>
</gene>
<organism evidence="1 2">
    <name type="scientific">Ruoffia tabacinasalis</name>
    <dbReference type="NCBI Taxonomy" id="87458"/>
    <lineage>
        <taxon>Bacteria</taxon>
        <taxon>Bacillati</taxon>
        <taxon>Bacillota</taxon>
        <taxon>Bacilli</taxon>
        <taxon>Lactobacillales</taxon>
        <taxon>Aerococcaceae</taxon>
        <taxon>Ruoffia</taxon>
    </lineage>
</organism>
<comment type="caution">
    <text evidence="1">The sequence shown here is derived from an EMBL/GenBank/DDBJ whole genome shotgun (WGS) entry which is preliminary data.</text>
</comment>
<evidence type="ECO:0000313" key="1">
    <source>
        <dbReference type="EMBL" id="TLQ38609.1"/>
    </source>
</evidence>
<sequence length="117" mass="12725">MSKKRNNVSLGLVLLGSAATVAGIAAMMYYNDDVRHRVEGVVNRERAKLFVKHKLNGSDSLVNAVDNLSDSEVNTIVKLASGAGNVKDQASDAFSSIMDRAKDMSSDVTDRVQEYFE</sequence>
<name>A0A5R9DSU8_9LACT</name>
<dbReference type="RefSeq" id="WP_138405535.1">
    <property type="nucleotide sequence ID" value="NZ_VBSP01000071.1"/>
</dbReference>
<dbReference type="EMBL" id="VBSP01000071">
    <property type="protein sequence ID" value="TLQ38609.1"/>
    <property type="molecule type" value="Genomic_DNA"/>
</dbReference>
<protein>
    <submittedName>
        <fullName evidence="1">Uncharacterized protein</fullName>
    </submittedName>
</protein>
<reference evidence="1 2" key="1">
    <citation type="submission" date="2019-05" db="EMBL/GenBank/DDBJ databases">
        <title>The metagenome of a microbial culture collection derived from dairy environment covers the genomic content of the human microbiome.</title>
        <authorList>
            <person name="Roder T."/>
            <person name="Wuthrich D."/>
            <person name="Sattari Z."/>
            <person name="Von Ah U."/>
            <person name="Bar C."/>
            <person name="Ronchi F."/>
            <person name="Macpherson A.J."/>
            <person name="Ganal-Vonarburg S.C."/>
            <person name="Bruggmann R."/>
            <person name="Vergeres G."/>
        </authorList>
    </citation>
    <scope>NUCLEOTIDE SEQUENCE [LARGE SCALE GENOMIC DNA]</scope>
    <source>
        <strain evidence="1 2">FAM 24227</strain>
    </source>
</reference>
<dbReference type="AlphaFoldDB" id="A0A5R9DSU8"/>
<proteinExistence type="predicted"/>
<dbReference type="Proteomes" id="UP000306420">
    <property type="component" value="Unassembled WGS sequence"/>
</dbReference>